<dbReference type="PANTHER" id="PTHR23501">
    <property type="entry name" value="MAJOR FACILITATOR SUPERFAMILY"/>
    <property type="match status" value="1"/>
</dbReference>
<gene>
    <name evidence="8" type="ORF">N7509_014157</name>
</gene>
<dbReference type="OrthoDB" id="6770063at2759"/>
<feature type="transmembrane region" description="Helical" evidence="6">
    <location>
        <begin position="358"/>
        <end position="380"/>
    </location>
</feature>
<name>A0A9W9S0A4_9EURO</name>
<comment type="caution">
    <text evidence="8">The sequence shown here is derived from an EMBL/GenBank/DDBJ whole genome shotgun (WGS) entry which is preliminary data.</text>
</comment>
<evidence type="ECO:0000256" key="1">
    <source>
        <dbReference type="ARBA" id="ARBA00004141"/>
    </source>
</evidence>
<feature type="transmembrane region" description="Helical" evidence="6">
    <location>
        <begin position="387"/>
        <end position="407"/>
    </location>
</feature>
<reference evidence="8" key="2">
    <citation type="journal article" date="2023" name="IMA Fungus">
        <title>Comparative genomic study of the Penicillium genus elucidates a diverse pangenome and 15 lateral gene transfer events.</title>
        <authorList>
            <person name="Petersen C."/>
            <person name="Sorensen T."/>
            <person name="Nielsen M.R."/>
            <person name="Sondergaard T.E."/>
            <person name="Sorensen J.L."/>
            <person name="Fitzpatrick D.A."/>
            <person name="Frisvad J.C."/>
            <person name="Nielsen K.L."/>
        </authorList>
    </citation>
    <scope>NUCLEOTIDE SEQUENCE</scope>
    <source>
        <strain evidence="8">IBT 29677</strain>
    </source>
</reference>
<reference evidence="8" key="1">
    <citation type="submission" date="2022-12" db="EMBL/GenBank/DDBJ databases">
        <authorList>
            <person name="Petersen C."/>
        </authorList>
    </citation>
    <scope>NUCLEOTIDE SEQUENCE</scope>
    <source>
        <strain evidence="8">IBT 29677</strain>
    </source>
</reference>
<dbReference type="AlphaFoldDB" id="A0A9W9S0A4"/>
<feature type="transmembrane region" description="Helical" evidence="6">
    <location>
        <begin position="453"/>
        <end position="474"/>
    </location>
</feature>
<organism evidence="8 9">
    <name type="scientific">Penicillium cosmopolitanum</name>
    <dbReference type="NCBI Taxonomy" id="1131564"/>
    <lineage>
        <taxon>Eukaryota</taxon>
        <taxon>Fungi</taxon>
        <taxon>Dikarya</taxon>
        <taxon>Ascomycota</taxon>
        <taxon>Pezizomycotina</taxon>
        <taxon>Eurotiomycetes</taxon>
        <taxon>Eurotiomycetidae</taxon>
        <taxon>Eurotiales</taxon>
        <taxon>Aspergillaceae</taxon>
        <taxon>Penicillium</taxon>
    </lineage>
</organism>
<dbReference type="GeneID" id="81377774"/>
<evidence type="ECO:0000256" key="2">
    <source>
        <dbReference type="ARBA" id="ARBA00022692"/>
    </source>
</evidence>
<feature type="transmembrane region" description="Helical" evidence="6">
    <location>
        <begin position="209"/>
        <end position="229"/>
    </location>
</feature>
<dbReference type="GO" id="GO:0015174">
    <property type="term" value="F:basic amino acid transmembrane transporter activity"/>
    <property type="evidence" value="ECO:0007669"/>
    <property type="project" value="TreeGrafter"/>
</dbReference>
<dbReference type="PANTHER" id="PTHR23501:SF33">
    <property type="entry name" value="MAJOR FACILITATOR SUPERFAMILY (MFS) PROFILE DOMAIN-CONTAINING PROTEIN"/>
    <property type="match status" value="1"/>
</dbReference>
<dbReference type="SUPFAM" id="SSF103473">
    <property type="entry name" value="MFS general substrate transporter"/>
    <property type="match status" value="1"/>
</dbReference>
<sequence length="548" mass="58433">MVTKSQYGTQDALQDEEGVVRSQPVNNAPTSGDEESPLLGESQNTEQTVKTAAGVGAIVAVLLLGEFISNADATLVMAAAGRVSSDFNRLRDASWLSTGYTLGLCAAQPMYGKLSDIYGRKPLLLISYFLFAVGCIICGVGPQMWTVILGRAISGMGGAGTMIISSVIITDIVPRRDVATWRSYVNIAMTLGRSLGGPVGGLLSDTIGWRWLFLIQVPFVALAAFLVVVKLQIGQKVVSNKDSTLSKLANVDFLGTGFLGGAIVAITCMIDQGGKSFPWRSWITVVMGGGGLILFISFVLVEAYVAKDPIFNLRILRRPNVAISYIIGFLQIMAQLGMLFSIPLYFQVTQGASTTASGGHLVPTIVGNTVGGILAGLYVRKTGRYKLLLILAGLISSIAYVLLYLFWNGNTGFWESLYVFPGGFGTGIASAAGFVAMTAILPSDEIAMATSGYMLLISFAMTAGVTMCNSVLGIEFEAQLRRNVRGPGSENIIKRAMADTDYIAHLTGQIREVVLACYLSGLKHTYVVSSVSSLAAAFFGLFIRNHHL</sequence>
<keyword evidence="3 6" id="KW-1133">Transmembrane helix</keyword>
<evidence type="ECO:0000256" key="5">
    <source>
        <dbReference type="SAM" id="MobiDB-lite"/>
    </source>
</evidence>
<feature type="region of interest" description="Disordered" evidence="5">
    <location>
        <begin position="1"/>
        <end position="44"/>
    </location>
</feature>
<dbReference type="PRINTS" id="PR01036">
    <property type="entry name" value="TCRTETB"/>
</dbReference>
<comment type="subcellular location">
    <subcellularLocation>
        <location evidence="1">Membrane</location>
        <topology evidence="1">Multi-pass membrane protein</topology>
    </subcellularLocation>
</comment>
<protein>
    <recommendedName>
        <fullName evidence="7">Major facilitator superfamily (MFS) profile domain-containing protein</fullName>
    </recommendedName>
</protein>
<dbReference type="Proteomes" id="UP001147747">
    <property type="component" value="Unassembled WGS sequence"/>
</dbReference>
<dbReference type="GO" id="GO:0000329">
    <property type="term" value="C:fungal-type vacuole membrane"/>
    <property type="evidence" value="ECO:0007669"/>
    <property type="project" value="TreeGrafter"/>
</dbReference>
<feature type="transmembrane region" description="Helical" evidence="6">
    <location>
        <begin position="322"/>
        <end position="346"/>
    </location>
</feature>
<feature type="transmembrane region" description="Helical" evidence="6">
    <location>
        <begin position="148"/>
        <end position="172"/>
    </location>
</feature>
<evidence type="ECO:0000259" key="7">
    <source>
        <dbReference type="PROSITE" id="PS50850"/>
    </source>
</evidence>
<evidence type="ECO:0000313" key="8">
    <source>
        <dbReference type="EMBL" id="KAJ5369545.1"/>
    </source>
</evidence>
<dbReference type="InterPro" id="IPR020846">
    <property type="entry name" value="MFS_dom"/>
</dbReference>
<dbReference type="InterPro" id="IPR036259">
    <property type="entry name" value="MFS_trans_sf"/>
</dbReference>
<feature type="transmembrane region" description="Helical" evidence="6">
    <location>
        <begin position="524"/>
        <end position="543"/>
    </location>
</feature>
<evidence type="ECO:0000313" key="9">
    <source>
        <dbReference type="Proteomes" id="UP001147747"/>
    </source>
</evidence>
<keyword evidence="2 6" id="KW-0812">Transmembrane</keyword>
<feature type="domain" description="Major facilitator superfamily (MFS) profile" evidence="7">
    <location>
        <begin position="58"/>
        <end position="548"/>
    </location>
</feature>
<feature type="transmembrane region" description="Helical" evidence="6">
    <location>
        <begin position="123"/>
        <end position="142"/>
    </location>
</feature>
<dbReference type="PROSITE" id="PS50850">
    <property type="entry name" value="MFS"/>
    <property type="match status" value="1"/>
</dbReference>
<dbReference type="RefSeq" id="XP_056480783.1">
    <property type="nucleotide sequence ID" value="XM_056638794.1"/>
</dbReference>
<feature type="transmembrane region" description="Helical" evidence="6">
    <location>
        <begin position="419"/>
        <end position="441"/>
    </location>
</feature>
<dbReference type="Gene3D" id="1.20.1720.10">
    <property type="entry name" value="Multidrug resistance protein D"/>
    <property type="match status" value="1"/>
</dbReference>
<dbReference type="InterPro" id="IPR011701">
    <property type="entry name" value="MFS"/>
</dbReference>
<accession>A0A9W9S0A4</accession>
<feature type="transmembrane region" description="Helical" evidence="6">
    <location>
        <begin position="250"/>
        <end position="270"/>
    </location>
</feature>
<feature type="transmembrane region" description="Helical" evidence="6">
    <location>
        <begin position="282"/>
        <end position="301"/>
    </location>
</feature>
<evidence type="ECO:0000256" key="3">
    <source>
        <dbReference type="ARBA" id="ARBA00022989"/>
    </source>
</evidence>
<keyword evidence="4 6" id="KW-0472">Membrane</keyword>
<dbReference type="EMBL" id="JAPZBU010000013">
    <property type="protein sequence ID" value="KAJ5369545.1"/>
    <property type="molecule type" value="Genomic_DNA"/>
</dbReference>
<proteinExistence type="predicted"/>
<dbReference type="Pfam" id="PF07690">
    <property type="entry name" value="MFS_1"/>
    <property type="match status" value="1"/>
</dbReference>
<feature type="compositionally biased region" description="Polar residues" evidence="5">
    <location>
        <begin position="1"/>
        <end position="12"/>
    </location>
</feature>
<keyword evidence="9" id="KW-1185">Reference proteome</keyword>
<evidence type="ECO:0000256" key="6">
    <source>
        <dbReference type="SAM" id="Phobius"/>
    </source>
</evidence>
<evidence type="ECO:0000256" key="4">
    <source>
        <dbReference type="ARBA" id="ARBA00023136"/>
    </source>
</evidence>
<dbReference type="Gene3D" id="1.20.1250.20">
    <property type="entry name" value="MFS general substrate transporter like domains"/>
    <property type="match status" value="1"/>
</dbReference>